<sequence length="162" mass="17992">MEFSIGLIVNRKRQKLIENLSKPGFDELNSILPGKKLPVNAEETFMKHAGGLLSPPRGLDALSFTGPLVHRQQVTVQEFVTGDVMTRSSNPKRPKRTTVLELVVPGFGWLGVTGVDMDGTQTLEKTLKNARIQISTCDGIEVHARSALFPFEMTDTNKNMWK</sequence>
<protein>
    <submittedName>
        <fullName evidence="1">Uncharacterized protein</fullName>
    </submittedName>
</protein>
<organism evidence="1 2">
    <name type="scientific">Aphanomyces invadans</name>
    <dbReference type="NCBI Taxonomy" id="157072"/>
    <lineage>
        <taxon>Eukaryota</taxon>
        <taxon>Sar</taxon>
        <taxon>Stramenopiles</taxon>
        <taxon>Oomycota</taxon>
        <taxon>Saprolegniomycetes</taxon>
        <taxon>Saprolegniales</taxon>
        <taxon>Verrucalvaceae</taxon>
        <taxon>Aphanomyces</taxon>
    </lineage>
</organism>
<accession>A0A3R6W404</accession>
<dbReference type="AlphaFoldDB" id="A0A3R6W404"/>
<keyword evidence="2" id="KW-1185">Reference proteome</keyword>
<gene>
    <name evidence="1" type="ORF">DYB32_000685</name>
</gene>
<evidence type="ECO:0000313" key="1">
    <source>
        <dbReference type="EMBL" id="RHY34742.1"/>
    </source>
</evidence>
<comment type="caution">
    <text evidence="1">The sequence shown here is derived from an EMBL/GenBank/DDBJ whole genome shotgun (WGS) entry which is preliminary data.</text>
</comment>
<dbReference type="Proteomes" id="UP000285060">
    <property type="component" value="Unassembled WGS sequence"/>
</dbReference>
<dbReference type="EMBL" id="QUSY01000019">
    <property type="protein sequence ID" value="RHY34742.1"/>
    <property type="molecule type" value="Genomic_DNA"/>
</dbReference>
<proteinExistence type="predicted"/>
<dbReference type="VEuPathDB" id="FungiDB:H310_02852"/>
<reference evidence="1 2" key="1">
    <citation type="submission" date="2018-08" db="EMBL/GenBank/DDBJ databases">
        <title>Aphanomyces genome sequencing and annotation.</title>
        <authorList>
            <person name="Minardi D."/>
            <person name="Oidtmann B."/>
            <person name="Van Der Giezen M."/>
            <person name="Studholme D.J."/>
        </authorList>
    </citation>
    <scope>NUCLEOTIDE SEQUENCE [LARGE SCALE GENOMIC DNA]</scope>
    <source>
        <strain evidence="1 2">NJM0002</strain>
    </source>
</reference>
<evidence type="ECO:0000313" key="2">
    <source>
        <dbReference type="Proteomes" id="UP000285060"/>
    </source>
</evidence>
<name>A0A3R6W404_9STRA</name>